<gene>
    <name evidence="2" type="ORF">PMAYCL1PPCAC_28004</name>
</gene>
<proteinExistence type="predicted"/>
<name>A0AAN5I9L5_9BILA</name>
<accession>A0AAN5I9L5</accession>
<evidence type="ECO:0000313" key="2">
    <source>
        <dbReference type="EMBL" id="GMR57808.1"/>
    </source>
</evidence>
<sequence length="168" mass="18097">FSPLSIPQSTETTSTPSSPSTIPPTTQPVTEQMNETSTSPSTTQSPSKKATTDPSTSPTPPPGCSPRYEVWDTANCSAVLKLRGKPTCELPIEQSERTFGCASGAFLALAGFHSPEFKTTLMIYPTLKYSARSHVTFHQANGCTSISTVQTGSKHRHHSRLERITILS</sequence>
<feature type="compositionally biased region" description="Low complexity" evidence="1">
    <location>
        <begin position="1"/>
        <end position="20"/>
    </location>
</feature>
<dbReference type="Proteomes" id="UP001328107">
    <property type="component" value="Unassembled WGS sequence"/>
</dbReference>
<dbReference type="EMBL" id="BTRK01000006">
    <property type="protein sequence ID" value="GMR57808.1"/>
    <property type="molecule type" value="Genomic_DNA"/>
</dbReference>
<comment type="caution">
    <text evidence="2">The sequence shown here is derived from an EMBL/GenBank/DDBJ whole genome shotgun (WGS) entry which is preliminary data.</text>
</comment>
<feature type="compositionally biased region" description="Low complexity" evidence="1">
    <location>
        <begin position="36"/>
        <end position="56"/>
    </location>
</feature>
<keyword evidence="3" id="KW-1185">Reference proteome</keyword>
<evidence type="ECO:0000313" key="3">
    <source>
        <dbReference type="Proteomes" id="UP001328107"/>
    </source>
</evidence>
<dbReference type="AlphaFoldDB" id="A0AAN5I9L5"/>
<organism evidence="2 3">
    <name type="scientific">Pristionchus mayeri</name>
    <dbReference type="NCBI Taxonomy" id="1317129"/>
    <lineage>
        <taxon>Eukaryota</taxon>
        <taxon>Metazoa</taxon>
        <taxon>Ecdysozoa</taxon>
        <taxon>Nematoda</taxon>
        <taxon>Chromadorea</taxon>
        <taxon>Rhabditida</taxon>
        <taxon>Rhabditina</taxon>
        <taxon>Diplogasteromorpha</taxon>
        <taxon>Diplogasteroidea</taxon>
        <taxon>Neodiplogasteridae</taxon>
        <taxon>Pristionchus</taxon>
    </lineage>
</organism>
<evidence type="ECO:0000256" key="1">
    <source>
        <dbReference type="SAM" id="MobiDB-lite"/>
    </source>
</evidence>
<reference evidence="3" key="1">
    <citation type="submission" date="2022-10" db="EMBL/GenBank/DDBJ databases">
        <title>Genome assembly of Pristionchus species.</title>
        <authorList>
            <person name="Yoshida K."/>
            <person name="Sommer R.J."/>
        </authorList>
    </citation>
    <scope>NUCLEOTIDE SEQUENCE [LARGE SCALE GENOMIC DNA]</scope>
    <source>
        <strain evidence="3">RS5460</strain>
    </source>
</reference>
<feature type="non-terminal residue" evidence="2">
    <location>
        <position position="1"/>
    </location>
</feature>
<feature type="region of interest" description="Disordered" evidence="1">
    <location>
        <begin position="1"/>
        <end position="67"/>
    </location>
</feature>
<protein>
    <submittedName>
        <fullName evidence="2">Uncharacterized protein</fullName>
    </submittedName>
</protein>